<sequence>MKLAGVDGIVPVSLCSVDDTAAELAALMVARRGPESAHDPGVGQAAREAAELAHAEGAGLVAVATHPDADPAVLVAVVSTSDQPHGSTTADALRRHLAAAGPDILDVTESRTERGHPVVIAERLAAADTGRAPGCQLQAIVIEPDGRRLAVFTLHSTTGRGWLELAVLLGKLVSSVDFG</sequence>
<evidence type="ECO:0000313" key="2">
    <source>
        <dbReference type="Proteomes" id="UP000239203"/>
    </source>
</evidence>
<evidence type="ECO:0000313" key="1">
    <source>
        <dbReference type="EMBL" id="PPK64494.1"/>
    </source>
</evidence>
<dbReference type="AlphaFoldDB" id="A0A2S6GGY5"/>
<proteinExistence type="predicted"/>
<accession>A0A2S6GGY5</accession>
<organism evidence="1 2">
    <name type="scientific">Actinokineospora auranticolor</name>
    <dbReference type="NCBI Taxonomy" id="155976"/>
    <lineage>
        <taxon>Bacteria</taxon>
        <taxon>Bacillati</taxon>
        <taxon>Actinomycetota</taxon>
        <taxon>Actinomycetes</taxon>
        <taxon>Pseudonocardiales</taxon>
        <taxon>Pseudonocardiaceae</taxon>
        <taxon>Actinokineospora</taxon>
    </lineage>
</organism>
<reference evidence="1 2" key="1">
    <citation type="submission" date="2018-02" db="EMBL/GenBank/DDBJ databases">
        <title>Genomic Encyclopedia of Archaeal and Bacterial Type Strains, Phase II (KMG-II): from individual species to whole genera.</title>
        <authorList>
            <person name="Goeker M."/>
        </authorList>
    </citation>
    <scope>NUCLEOTIDE SEQUENCE [LARGE SCALE GENOMIC DNA]</scope>
    <source>
        <strain evidence="1 2">YU 961-1</strain>
    </source>
</reference>
<dbReference type="OrthoDB" id="3624603at2"/>
<dbReference type="RefSeq" id="WP_104481871.1">
    <property type="nucleotide sequence ID" value="NZ_CP154825.1"/>
</dbReference>
<name>A0A2S6GGY5_9PSEU</name>
<gene>
    <name evidence="1" type="ORF">CLV40_11958</name>
</gene>
<keyword evidence="2" id="KW-1185">Reference proteome</keyword>
<comment type="caution">
    <text evidence="1">The sequence shown here is derived from an EMBL/GenBank/DDBJ whole genome shotgun (WGS) entry which is preliminary data.</text>
</comment>
<protein>
    <submittedName>
        <fullName evidence="1">Uncharacterized protein</fullName>
    </submittedName>
</protein>
<dbReference type="Proteomes" id="UP000239203">
    <property type="component" value="Unassembled WGS sequence"/>
</dbReference>
<dbReference type="EMBL" id="PTIX01000019">
    <property type="protein sequence ID" value="PPK64494.1"/>
    <property type="molecule type" value="Genomic_DNA"/>
</dbReference>